<name>A0ABM0MGW1_SACKO</name>
<protein>
    <submittedName>
        <fullName evidence="3">Uncharacterized protein LOC102802866</fullName>
    </submittedName>
</protein>
<keyword evidence="2" id="KW-1185">Reference proteome</keyword>
<feature type="region of interest" description="Disordered" evidence="1">
    <location>
        <begin position="169"/>
        <end position="191"/>
    </location>
</feature>
<evidence type="ECO:0000313" key="2">
    <source>
        <dbReference type="Proteomes" id="UP000694865"/>
    </source>
</evidence>
<evidence type="ECO:0000256" key="1">
    <source>
        <dbReference type="SAM" id="MobiDB-lite"/>
    </source>
</evidence>
<evidence type="ECO:0000313" key="3">
    <source>
        <dbReference type="RefSeq" id="XP_006819252.1"/>
    </source>
</evidence>
<dbReference type="RefSeq" id="XP_006819252.1">
    <property type="nucleotide sequence ID" value="XM_006819189.1"/>
</dbReference>
<feature type="compositionally biased region" description="Acidic residues" evidence="1">
    <location>
        <begin position="260"/>
        <end position="271"/>
    </location>
</feature>
<proteinExistence type="predicted"/>
<accession>A0ABM0MGW1</accession>
<organism evidence="2 3">
    <name type="scientific">Saccoglossus kowalevskii</name>
    <name type="common">Acorn worm</name>
    <dbReference type="NCBI Taxonomy" id="10224"/>
    <lineage>
        <taxon>Eukaryota</taxon>
        <taxon>Metazoa</taxon>
        <taxon>Hemichordata</taxon>
        <taxon>Enteropneusta</taxon>
        <taxon>Harrimaniidae</taxon>
        <taxon>Saccoglossus</taxon>
    </lineage>
</organism>
<dbReference type="GeneID" id="102802866"/>
<feature type="compositionally biased region" description="Basic and acidic residues" evidence="1">
    <location>
        <begin position="240"/>
        <end position="259"/>
    </location>
</feature>
<gene>
    <name evidence="3" type="primary">LOC102802866</name>
</gene>
<sequence length="398" mass="44549">MLCRSKCVHTLAVVCTADAYASKALLKVEDQYPIIRQQPQKIIAKSKQSLKRAVCSTGERILKTTPGRLLLRSLESTIDASERVLDYLLPEEKSKCETTEKVAAQGGELTTTIKGTQTEEVKVKGYLQIVGAPFRFAGMLIAAPLQLWTDVLRKVYNFLLLSSRRSRRRRSRKSGACSPKTISNRMKKTPRKRLTPVSFVEHFTRHFALPSKALHLFGIETKRSGSDGDIRRYLVASPSAKDDSPMFPHDADKKRKLDETLTDTDSSDFDLEDYRSSQDEDYVPSNTDSGSDDYSSHENKDDDETAKVEAAAELEALCKDRDEILEGETIGKSRRVKVTTNEDGCTHNKSKILSASPEILPTLHLMAPDRIQVTATKSIAHSPVINLRPQWSCRPSHL</sequence>
<dbReference type="Proteomes" id="UP000694865">
    <property type="component" value="Unplaced"/>
</dbReference>
<feature type="region of interest" description="Disordered" evidence="1">
    <location>
        <begin position="237"/>
        <end position="306"/>
    </location>
</feature>
<reference evidence="3" key="1">
    <citation type="submission" date="2025-08" db="UniProtKB">
        <authorList>
            <consortium name="RefSeq"/>
        </authorList>
    </citation>
    <scope>IDENTIFICATION</scope>
    <source>
        <tissue evidence="3">Testes</tissue>
    </source>
</reference>
<feature type="compositionally biased region" description="Polar residues" evidence="1">
    <location>
        <begin position="284"/>
        <end position="293"/>
    </location>
</feature>